<feature type="compositionally biased region" description="Basic and acidic residues" evidence="1">
    <location>
        <begin position="827"/>
        <end position="852"/>
    </location>
</feature>
<dbReference type="EMBL" id="DF238822">
    <property type="protein sequence ID" value="GAC99080.1"/>
    <property type="molecule type" value="Genomic_DNA"/>
</dbReference>
<dbReference type="RefSeq" id="XP_012192667.1">
    <property type="nucleotide sequence ID" value="XM_012337277.1"/>
</dbReference>
<evidence type="ECO:0000313" key="3">
    <source>
        <dbReference type="Proteomes" id="UP000014071"/>
    </source>
</evidence>
<accession>R9PLT2</accession>
<feature type="region of interest" description="Disordered" evidence="1">
    <location>
        <begin position="704"/>
        <end position="852"/>
    </location>
</feature>
<gene>
    <name evidence="2" type="ORF">PHSY_006677</name>
</gene>
<dbReference type="HOGENOM" id="CLU_327348_0_0_1"/>
<name>R9PLT2_PSEHS</name>
<feature type="region of interest" description="Disordered" evidence="1">
    <location>
        <begin position="1"/>
        <end position="147"/>
    </location>
</feature>
<keyword evidence="3" id="KW-1185">Reference proteome</keyword>
<protein>
    <submittedName>
        <fullName evidence="2">Uncharacterized protein</fullName>
    </submittedName>
</protein>
<sequence length="879" mass="98094">MRGHSGDRQASQSVGSESYGRRAYDMPPTVAQRPPRPDFVDPIESVQRPRGYPERDSGWGNRRRHGSGRPGSGSHVAPEGADPRRSSGRQYSLKGAPPPPQSPSMRAASPRYSWAPETRQPLGTQDPRRPTASQLDVPRPPSPPAFAVEVPEKERKLEYLLRTIEARLHAARQTPCWQRLDTHLFVQLIEEHKKAGKDSIMVLRTMNSALSHYRLFMQSREGQIDDHVTIDKFETMRHGLQYIVFDICEHNNSYIRKKGHRALLELSRGDMSLVKSNLSALVQILQNDDMDERDLVSELLFSHLELVQTEKPLGTCLADCLQLMFCDHASLRHLVIDFFSSGWGQKAVDLCIGDCILEAALAEHFAAALPHVGDGHIVKLVGLLHDLQSIWISRDDAVSEASMRAARAAATSVLWNLGVALMRRANVYSATDKDLVACVSDDGANILPPMSTDLAVANGLKTFSNLVAVVDRVIRDRDDDLKMAAAQKLSENRIFLNDLEASTAWLFCYLPLDTGEGGTQSVVEHFTPPQKLMLFRSAANLAARVASAAKQSPADLSFPGDKTASEIAQVVAWALGKELPANILAVVEERGCTGGEPAYFILAAEALLTAIHHCESCMSVCKHRPRTISTDDHLRIRVRGLQALAQKIDDEQRGRDELQQAAKVVLALGQEHLRVAWTRNAEQLSPAWLMAPPHMPGWVKPTATAVLTSPKTNSRKDKKRQNDEIEQEDASKDRRARRGEPHASKQEGSTQGQSLAVKHNSSNTVKNEPATSGTQHEETGIAIRGSSKAQSHSPTLRRADCYRPGSTGYQRAEPASPSLLNRMQKRRVSDEWPETSRSRDRPRDVREDSRSRDWYENYDDRWDRRAEYDYGDYGEKRRR</sequence>
<proteinExistence type="predicted"/>
<evidence type="ECO:0000256" key="1">
    <source>
        <dbReference type="SAM" id="MobiDB-lite"/>
    </source>
</evidence>
<dbReference type="eggNOG" id="KOG2213">
    <property type="taxonomic scope" value="Eukaryota"/>
</dbReference>
<dbReference type="Proteomes" id="UP000014071">
    <property type="component" value="Unassembled WGS sequence"/>
</dbReference>
<dbReference type="GeneID" id="24111946"/>
<feature type="compositionally biased region" description="Basic and acidic residues" evidence="1">
    <location>
        <begin position="729"/>
        <end position="745"/>
    </location>
</feature>
<feature type="compositionally biased region" description="Polar residues" evidence="1">
    <location>
        <begin position="746"/>
        <end position="774"/>
    </location>
</feature>
<dbReference type="AlphaFoldDB" id="R9PLT2"/>
<dbReference type="OrthoDB" id="19224at2759"/>
<reference evidence="3" key="1">
    <citation type="journal article" date="2013" name="Genome Announc.">
        <title>Draft genome sequence of the basidiomycetous yeast-like fungus Pseudozyma hubeiensis SY62, which produces an abundant amount of the biosurfactant mannosylerythritol lipids.</title>
        <authorList>
            <person name="Konishi M."/>
            <person name="Hatada Y."/>
            <person name="Horiuchi J."/>
        </authorList>
    </citation>
    <scope>NUCLEOTIDE SEQUENCE [LARGE SCALE GENOMIC DNA]</scope>
    <source>
        <strain evidence="3">SY62</strain>
    </source>
</reference>
<organism evidence="2 3">
    <name type="scientific">Pseudozyma hubeiensis (strain SY62)</name>
    <name type="common">Yeast</name>
    <dbReference type="NCBI Taxonomy" id="1305764"/>
    <lineage>
        <taxon>Eukaryota</taxon>
        <taxon>Fungi</taxon>
        <taxon>Dikarya</taxon>
        <taxon>Basidiomycota</taxon>
        <taxon>Ustilaginomycotina</taxon>
        <taxon>Ustilaginomycetes</taxon>
        <taxon>Ustilaginales</taxon>
        <taxon>Ustilaginaceae</taxon>
        <taxon>Pseudozyma</taxon>
    </lineage>
</organism>
<evidence type="ECO:0000313" key="2">
    <source>
        <dbReference type="EMBL" id="GAC99080.1"/>
    </source>
</evidence>